<name>N2A1E3_9FIRM</name>
<evidence type="ECO:0000313" key="2">
    <source>
        <dbReference type="Proteomes" id="UP000012589"/>
    </source>
</evidence>
<dbReference type="STRING" id="1235802.C823_05299"/>
<sequence>MHGKKMPECRAHHDCFANHDGVCHCLNDNNFNGKDCPFYKTAETVRREQNGGSDYGAKKM</sequence>
<dbReference type="AlphaFoldDB" id="N2A1E3"/>
<organism evidence="1 2">
    <name type="scientific">Eubacterium plexicaudatum ASF492</name>
    <dbReference type="NCBI Taxonomy" id="1235802"/>
    <lineage>
        <taxon>Bacteria</taxon>
        <taxon>Bacillati</taxon>
        <taxon>Bacillota</taxon>
        <taxon>Clostridia</taxon>
        <taxon>Eubacteriales</taxon>
        <taxon>Eubacteriaceae</taxon>
        <taxon>Eubacterium</taxon>
    </lineage>
</organism>
<comment type="caution">
    <text evidence="1">The sequence shown here is derived from an EMBL/GenBank/DDBJ whole genome shotgun (WGS) entry which is preliminary data.</text>
</comment>
<gene>
    <name evidence="1" type="ORF">C823_05299</name>
</gene>
<dbReference type="PATRIC" id="fig|1235802.3.peg.5586"/>
<reference evidence="1 2" key="1">
    <citation type="journal article" date="2014" name="Genome Announc.">
        <title>Draft genome sequences of the altered schaedler flora, a defined bacterial community from gnotobiotic mice.</title>
        <authorList>
            <person name="Wannemuehler M.J."/>
            <person name="Overstreet A.M."/>
            <person name="Ward D.V."/>
            <person name="Phillips G.J."/>
        </authorList>
    </citation>
    <scope>NUCLEOTIDE SEQUENCE [LARGE SCALE GENOMIC DNA]</scope>
    <source>
        <strain evidence="1 2">ASF492</strain>
    </source>
</reference>
<proteinExistence type="predicted"/>
<dbReference type="OrthoDB" id="2052316at2"/>
<dbReference type="HOGENOM" id="CLU_2916663_0_0_9"/>
<protein>
    <submittedName>
        <fullName evidence="1">Uncharacterized protein</fullName>
    </submittedName>
</protein>
<accession>N2A1E3</accession>
<evidence type="ECO:0000313" key="1">
    <source>
        <dbReference type="EMBL" id="EMZ19825.1"/>
    </source>
</evidence>
<keyword evidence="2" id="KW-1185">Reference proteome</keyword>
<dbReference type="Proteomes" id="UP000012589">
    <property type="component" value="Unassembled WGS sequence"/>
</dbReference>
<dbReference type="EMBL" id="AQFT01000158">
    <property type="protein sequence ID" value="EMZ19825.1"/>
    <property type="molecule type" value="Genomic_DNA"/>
</dbReference>